<dbReference type="EMBL" id="AGWY01000010">
    <property type="protein sequence ID" value="EKS35447.1"/>
    <property type="molecule type" value="Genomic_DNA"/>
</dbReference>
<dbReference type="AlphaFoldDB" id="K8NYN3"/>
<comment type="caution">
    <text evidence="1">The sequence shown here is derived from an EMBL/GenBank/DDBJ whole genome shotgun (WGS) entry which is preliminary data.</text>
</comment>
<gene>
    <name evidence="1" type="ORF">HMPREF9696_02282</name>
</gene>
<sequence>MKFLKNLPITPKLGILVGVAVVGLCVAG</sequence>
<protein>
    <submittedName>
        <fullName evidence="1">Uncharacterized protein</fullName>
    </submittedName>
</protein>
<reference evidence="1 2" key="1">
    <citation type="submission" date="2012-04" db="EMBL/GenBank/DDBJ databases">
        <title>The Genome Sequence of Afipia clevelandensis ATCC 49720.</title>
        <authorList>
            <consortium name="The Broad Institute Genome Sequencing Platform"/>
            <person name="Earl A."/>
            <person name="Ward D."/>
            <person name="Feldgarden M."/>
            <person name="Gevers D."/>
            <person name="Huys G."/>
            <person name="Walker B."/>
            <person name="Young S.K."/>
            <person name="Zeng Q."/>
            <person name="Gargeya S."/>
            <person name="Fitzgerald M."/>
            <person name="Haas B."/>
            <person name="Abouelleil A."/>
            <person name="Alvarado L."/>
            <person name="Arachchi H.M."/>
            <person name="Berlin A."/>
            <person name="Chapman S.B."/>
            <person name="Goldberg J."/>
            <person name="Griggs A."/>
            <person name="Gujja S."/>
            <person name="Hansen M."/>
            <person name="Howarth C."/>
            <person name="Imamovic A."/>
            <person name="Larimer J."/>
            <person name="McCowen C."/>
            <person name="Montmayeur A."/>
            <person name="Murphy C."/>
            <person name="Neiman D."/>
            <person name="Pearson M."/>
            <person name="Priest M."/>
            <person name="Roberts A."/>
            <person name="Saif S."/>
            <person name="Shea T."/>
            <person name="Sisk P."/>
            <person name="Sykes S."/>
            <person name="Wortman J."/>
            <person name="Nusbaum C."/>
            <person name="Birren B."/>
        </authorList>
    </citation>
    <scope>NUCLEOTIDE SEQUENCE [LARGE SCALE GENOMIC DNA]</scope>
    <source>
        <strain evidence="1 2">ATCC 49720</strain>
    </source>
</reference>
<feature type="non-terminal residue" evidence="1">
    <location>
        <position position="28"/>
    </location>
</feature>
<organism evidence="1 2">
    <name type="scientific">Afipia clevelandensis ATCC 49720</name>
    <dbReference type="NCBI Taxonomy" id="883079"/>
    <lineage>
        <taxon>Bacteria</taxon>
        <taxon>Pseudomonadati</taxon>
        <taxon>Pseudomonadota</taxon>
        <taxon>Alphaproteobacteria</taxon>
        <taxon>Hyphomicrobiales</taxon>
        <taxon>Nitrobacteraceae</taxon>
        <taxon>Afipia</taxon>
    </lineage>
</organism>
<keyword evidence="2" id="KW-1185">Reference proteome</keyword>
<proteinExistence type="predicted"/>
<dbReference type="HOGENOM" id="CLU_3415737_0_0_5"/>
<accession>K8NYN3</accession>
<evidence type="ECO:0000313" key="1">
    <source>
        <dbReference type="EMBL" id="EKS35447.1"/>
    </source>
</evidence>
<name>K8NYN3_9BRAD</name>
<dbReference type="Proteomes" id="UP000001095">
    <property type="component" value="Unassembled WGS sequence"/>
</dbReference>
<evidence type="ECO:0000313" key="2">
    <source>
        <dbReference type="Proteomes" id="UP000001095"/>
    </source>
</evidence>